<name>A0A4Y4CV06_ZOORA</name>
<comment type="function">
    <text evidence="7">Part of the MsrPQ system that repairs oxidized periplasmic proteins containing methionine sulfoxide residues (Met-O), using respiratory chain electrons. Thus protects these proteins from oxidative-stress damage caused by reactive species of oxygen and chlorine generated by the host defense mechanisms. MsrPQ is essential for the maintenance of envelope integrity under bleach stress, rescuing a wide series of structurally unrelated periplasmic proteins from methionine oxidation. MsrQ provides electrons for reduction to the reductase catalytic subunit MsrP, using the quinone pool of the respiratory chain.</text>
</comment>
<evidence type="ECO:0000256" key="4">
    <source>
        <dbReference type="ARBA" id="ARBA00022989"/>
    </source>
</evidence>
<evidence type="ECO:0000256" key="7">
    <source>
        <dbReference type="HAMAP-Rule" id="MF_01207"/>
    </source>
</evidence>
<keyword evidence="5 7" id="KW-0408">Iron</keyword>
<dbReference type="GO" id="GO:0016679">
    <property type="term" value="F:oxidoreductase activity, acting on diphenols and related substances as donors"/>
    <property type="evidence" value="ECO:0007669"/>
    <property type="project" value="TreeGrafter"/>
</dbReference>
<dbReference type="Pfam" id="PF01794">
    <property type="entry name" value="Ferric_reduct"/>
    <property type="match status" value="1"/>
</dbReference>
<evidence type="ECO:0000259" key="8">
    <source>
        <dbReference type="Pfam" id="PF01794"/>
    </source>
</evidence>
<evidence type="ECO:0000313" key="9">
    <source>
        <dbReference type="EMBL" id="GEC95073.1"/>
    </source>
</evidence>
<feature type="transmembrane region" description="Helical" evidence="7">
    <location>
        <begin position="80"/>
        <end position="98"/>
    </location>
</feature>
<evidence type="ECO:0000256" key="1">
    <source>
        <dbReference type="ARBA" id="ARBA00004141"/>
    </source>
</evidence>
<keyword evidence="4 7" id="KW-1133">Transmembrane helix</keyword>
<dbReference type="GO" id="GO:0020037">
    <property type="term" value="F:heme binding"/>
    <property type="evidence" value="ECO:0007669"/>
    <property type="project" value="UniProtKB-UniRule"/>
</dbReference>
<comment type="subunit">
    <text evidence="7">Heterodimer of a catalytic subunit (MsrP) and a heme-binding subunit (MsrQ).</text>
</comment>
<feature type="transmembrane region" description="Helical" evidence="7">
    <location>
        <begin position="118"/>
        <end position="138"/>
    </location>
</feature>
<dbReference type="PANTHER" id="PTHR36964:SF1">
    <property type="entry name" value="PROTEIN-METHIONINE-SULFOXIDE REDUCTASE HEME-BINDING SUBUNIT MSRQ"/>
    <property type="match status" value="1"/>
</dbReference>
<evidence type="ECO:0000313" key="10">
    <source>
        <dbReference type="Proteomes" id="UP000318422"/>
    </source>
</evidence>
<accession>A0A4Y4CV06</accession>
<keyword evidence="7" id="KW-0479">Metal-binding</keyword>
<dbReference type="PANTHER" id="PTHR36964">
    <property type="entry name" value="PROTEIN-METHIONINE-SULFOXIDE REDUCTASE HEME-BINDING SUBUNIT MSRQ"/>
    <property type="match status" value="1"/>
</dbReference>
<dbReference type="OrthoDB" id="9788328at2"/>
<evidence type="ECO:0000256" key="3">
    <source>
        <dbReference type="ARBA" id="ARBA00022692"/>
    </source>
</evidence>
<comment type="cofactor">
    <cofactor evidence="7">
        <name>FMN</name>
        <dbReference type="ChEBI" id="CHEBI:58210"/>
    </cofactor>
    <text evidence="7">Binds 1 FMN per subunit.</text>
</comment>
<protein>
    <recommendedName>
        <fullName evidence="7">Protein-methionine-sulfoxide reductase heme-binding subunit MsrQ</fullName>
    </recommendedName>
    <alternativeName>
        <fullName evidence="7">Flavocytochrome MsrQ</fullName>
    </alternativeName>
</protein>
<feature type="transmembrane region" description="Helical" evidence="7">
    <location>
        <begin position="12"/>
        <end position="30"/>
    </location>
</feature>
<feature type="transmembrane region" description="Helical" evidence="7">
    <location>
        <begin position="173"/>
        <end position="193"/>
    </location>
</feature>
<keyword evidence="3 7" id="KW-0812">Transmembrane</keyword>
<dbReference type="Proteomes" id="UP000318422">
    <property type="component" value="Unassembled WGS sequence"/>
</dbReference>
<keyword evidence="2 7" id="KW-0813">Transport</keyword>
<dbReference type="InterPro" id="IPR022837">
    <property type="entry name" value="MsrQ-like"/>
</dbReference>
<keyword evidence="7" id="KW-1003">Cell membrane</keyword>
<dbReference type="AlphaFoldDB" id="A0A4Y4CV06"/>
<comment type="cofactor">
    <cofactor evidence="7">
        <name>heme b</name>
        <dbReference type="ChEBI" id="CHEBI:60344"/>
    </cofactor>
    <text evidence="7">Binds 1 heme b (iron(II)-protoporphyrin IX) group per subunit.</text>
</comment>
<sequence>MTPSNPQLTAIKAALFLACLLPAGLLWQGFEADSLGANPIEAITRSLGEWTLRFLLITLAVTPLRKYTGWHWIVRLRRTLGLFAFAYGVAHLMSYVWLDQFFDWPAIAKDILKRPFITVGFAALVLMIPLAATSSNFAIRRLGGRKWQSLHRAIYPIAMLGCLHFWWLVKKDITEPLVYSVILAALLGVRMWWREQERRRQLAGAYLPQTPKFKGKVIKIFSE</sequence>
<comment type="caution">
    <text evidence="9">The sequence shown here is derived from an EMBL/GenBank/DDBJ whole genome shotgun (WGS) entry which is preliminary data.</text>
</comment>
<comment type="subcellular location">
    <subcellularLocation>
        <location evidence="7">Cell membrane</location>
        <topology evidence="7">Multi-pass membrane protein</topology>
    </subcellularLocation>
    <subcellularLocation>
        <location evidence="1">Membrane</location>
        <topology evidence="1">Multi-pass membrane protein</topology>
    </subcellularLocation>
</comment>
<dbReference type="EMBL" id="BJNV01000013">
    <property type="protein sequence ID" value="GEC95073.1"/>
    <property type="molecule type" value="Genomic_DNA"/>
</dbReference>
<feature type="transmembrane region" description="Helical" evidence="7">
    <location>
        <begin position="150"/>
        <end position="167"/>
    </location>
</feature>
<keyword evidence="7" id="KW-0349">Heme</keyword>
<feature type="transmembrane region" description="Helical" evidence="7">
    <location>
        <begin position="50"/>
        <end position="68"/>
    </location>
</feature>
<keyword evidence="10" id="KW-1185">Reference proteome</keyword>
<dbReference type="GO" id="GO:0030091">
    <property type="term" value="P:protein repair"/>
    <property type="evidence" value="ECO:0007669"/>
    <property type="project" value="UniProtKB-UniRule"/>
</dbReference>
<dbReference type="GO" id="GO:0010181">
    <property type="term" value="F:FMN binding"/>
    <property type="evidence" value="ECO:0007669"/>
    <property type="project" value="UniProtKB-UniRule"/>
</dbReference>
<evidence type="ECO:0000256" key="2">
    <source>
        <dbReference type="ARBA" id="ARBA00022448"/>
    </source>
</evidence>
<keyword evidence="7" id="KW-0285">Flavoprotein</keyword>
<organism evidence="9 10">
    <name type="scientific">Zoogloea ramigera</name>
    <dbReference type="NCBI Taxonomy" id="350"/>
    <lineage>
        <taxon>Bacteria</taxon>
        <taxon>Pseudomonadati</taxon>
        <taxon>Pseudomonadota</taxon>
        <taxon>Betaproteobacteria</taxon>
        <taxon>Rhodocyclales</taxon>
        <taxon>Zoogloeaceae</taxon>
        <taxon>Zoogloea</taxon>
    </lineage>
</organism>
<keyword evidence="7" id="KW-0288">FMN</keyword>
<dbReference type="InterPro" id="IPR013130">
    <property type="entry name" value="Fe3_Rdtase_TM_dom"/>
</dbReference>
<dbReference type="RefSeq" id="WP_141350199.1">
    <property type="nucleotide sequence ID" value="NZ_BJNV01000013.1"/>
</dbReference>
<evidence type="ECO:0000256" key="5">
    <source>
        <dbReference type="ARBA" id="ARBA00023004"/>
    </source>
</evidence>
<dbReference type="HAMAP" id="MF_01207">
    <property type="entry name" value="MsrQ"/>
    <property type="match status" value="1"/>
</dbReference>
<feature type="domain" description="Ferric oxidoreductase" evidence="8">
    <location>
        <begin position="48"/>
        <end position="162"/>
    </location>
</feature>
<evidence type="ECO:0000256" key="6">
    <source>
        <dbReference type="ARBA" id="ARBA00023136"/>
    </source>
</evidence>
<keyword evidence="6 7" id="KW-0472">Membrane</keyword>
<proteinExistence type="inferred from homology"/>
<keyword evidence="7" id="KW-0249">Electron transport</keyword>
<dbReference type="GO" id="GO:0046872">
    <property type="term" value="F:metal ion binding"/>
    <property type="evidence" value="ECO:0007669"/>
    <property type="project" value="UniProtKB-KW"/>
</dbReference>
<reference evidence="9 10" key="1">
    <citation type="submission" date="2019-06" db="EMBL/GenBank/DDBJ databases">
        <title>Whole genome shotgun sequence of Zoogloea ramigera NBRC 15342.</title>
        <authorList>
            <person name="Hosoyama A."/>
            <person name="Uohara A."/>
            <person name="Ohji S."/>
            <person name="Ichikawa N."/>
        </authorList>
    </citation>
    <scope>NUCLEOTIDE SEQUENCE [LARGE SCALE GENOMIC DNA]</scope>
    <source>
        <strain evidence="9 10">NBRC 15342</strain>
    </source>
</reference>
<dbReference type="GO" id="GO:0005886">
    <property type="term" value="C:plasma membrane"/>
    <property type="evidence" value="ECO:0007669"/>
    <property type="project" value="UniProtKB-SubCell"/>
</dbReference>
<gene>
    <name evidence="7 9" type="primary">msrQ</name>
    <name evidence="9" type="ORF">ZRA01_11460</name>
</gene>
<comment type="similarity">
    <text evidence="7">Belongs to the MsrQ family.</text>
</comment>
<dbReference type="GO" id="GO:0009055">
    <property type="term" value="F:electron transfer activity"/>
    <property type="evidence" value="ECO:0007669"/>
    <property type="project" value="UniProtKB-UniRule"/>
</dbReference>